<dbReference type="PANTHER" id="PTHR38042">
    <property type="entry name" value="UROPORPHYRINOGEN-III SYNTHASE, CHLOROPLASTIC"/>
    <property type="match status" value="1"/>
</dbReference>
<dbReference type="GO" id="GO:0004852">
    <property type="term" value="F:uroporphyrinogen-III synthase activity"/>
    <property type="evidence" value="ECO:0007669"/>
    <property type="project" value="UniProtKB-UniRule"/>
</dbReference>
<dbReference type="GO" id="GO:0006782">
    <property type="term" value="P:protoporphyrinogen IX biosynthetic process"/>
    <property type="evidence" value="ECO:0007669"/>
    <property type="project" value="UniProtKB-UniRule"/>
</dbReference>
<proteinExistence type="inferred from homology"/>
<dbReference type="GO" id="GO:0006780">
    <property type="term" value="P:uroporphyrinogen III biosynthetic process"/>
    <property type="evidence" value="ECO:0007669"/>
    <property type="project" value="UniProtKB-UniRule"/>
</dbReference>
<evidence type="ECO:0000313" key="12">
    <source>
        <dbReference type="Proteomes" id="UP000265801"/>
    </source>
</evidence>
<dbReference type="EMBL" id="QXIR01000003">
    <property type="protein sequence ID" value="RIW37720.1"/>
    <property type="molecule type" value="Genomic_DNA"/>
</dbReference>
<feature type="domain" description="Tetrapyrrole biosynthesis uroporphyrinogen III synthase" evidence="10">
    <location>
        <begin position="24"/>
        <end position="250"/>
    </location>
</feature>
<comment type="pathway">
    <text evidence="1 9">Porphyrin-containing compound metabolism; protoporphyrin-IX biosynthesis; coproporphyrinogen-III from 5-aminolevulinate: step 3/4.</text>
</comment>
<dbReference type="Gene3D" id="3.40.50.10090">
    <property type="match status" value="2"/>
</dbReference>
<evidence type="ECO:0000256" key="3">
    <source>
        <dbReference type="ARBA" id="ARBA00013109"/>
    </source>
</evidence>
<dbReference type="InterPro" id="IPR003754">
    <property type="entry name" value="4pyrrol_synth_uPrphyn_synth"/>
</dbReference>
<evidence type="ECO:0000256" key="8">
    <source>
        <dbReference type="ARBA" id="ARBA00048617"/>
    </source>
</evidence>
<dbReference type="EC" id="4.2.1.75" evidence="3 9"/>
<comment type="catalytic activity">
    <reaction evidence="8 9">
        <text>hydroxymethylbilane = uroporphyrinogen III + H2O</text>
        <dbReference type="Rhea" id="RHEA:18965"/>
        <dbReference type="ChEBI" id="CHEBI:15377"/>
        <dbReference type="ChEBI" id="CHEBI:57308"/>
        <dbReference type="ChEBI" id="CHEBI:57845"/>
        <dbReference type="EC" id="4.2.1.75"/>
    </reaction>
</comment>
<dbReference type="Pfam" id="PF02602">
    <property type="entry name" value="HEM4"/>
    <property type="match status" value="1"/>
</dbReference>
<dbReference type="SUPFAM" id="SSF69618">
    <property type="entry name" value="HemD-like"/>
    <property type="match status" value="1"/>
</dbReference>
<dbReference type="RefSeq" id="WP_119545600.1">
    <property type="nucleotide sequence ID" value="NZ_QXIR01000003.1"/>
</dbReference>
<dbReference type="OrthoDB" id="9815856at2"/>
<keyword evidence="5 9" id="KW-0627">Porphyrin biosynthesis</keyword>
<dbReference type="InterPro" id="IPR036108">
    <property type="entry name" value="4pyrrol_syn_uPrphyn_synt_sf"/>
</dbReference>
<keyword evidence="12" id="KW-1185">Reference proteome</keyword>
<evidence type="ECO:0000259" key="10">
    <source>
        <dbReference type="Pfam" id="PF02602"/>
    </source>
</evidence>
<comment type="caution">
    <text evidence="11">The sequence shown here is derived from an EMBL/GenBank/DDBJ whole genome shotgun (WGS) entry which is preliminary data.</text>
</comment>
<name>A0A3A1R9S7_9BACI</name>
<comment type="function">
    <text evidence="6 9">Catalyzes cyclization of the linear tetrapyrrole, hydroxymethylbilane, to the macrocyclic uroporphyrinogen III.</text>
</comment>
<dbReference type="AlphaFoldDB" id="A0A3A1R9S7"/>
<evidence type="ECO:0000256" key="5">
    <source>
        <dbReference type="ARBA" id="ARBA00023244"/>
    </source>
</evidence>
<accession>A0A3A1R9S7</accession>
<evidence type="ECO:0000256" key="6">
    <source>
        <dbReference type="ARBA" id="ARBA00037589"/>
    </source>
</evidence>
<dbReference type="Proteomes" id="UP000265801">
    <property type="component" value="Unassembled WGS sequence"/>
</dbReference>
<evidence type="ECO:0000313" key="11">
    <source>
        <dbReference type="EMBL" id="RIW37720.1"/>
    </source>
</evidence>
<evidence type="ECO:0000256" key="1">
    <source>
        <dbReference type="ARBA" id="ARBA00004772"/>
    </source>
</evidence>
<evidence type="ECO:0000256" key="2">
    <source>
        <dbReference type="ARBA" id="ARBA00008133"/>
    </source>
</evidence>
<evidence type="ECO:0000256" key="9">
    <source>
        <dbReference type="RuleBase" id="RU366031"/>
    </source>
</evidence>
<evidence type="ECO:0000256" key="4">
    <source>
        <dbReference type="ARBA" id="ARBA00023239"/>
    </source>
</evidence>
<comment type="similarity">
    <text evidence="2 9">Belongs to the uroporphyrinogen-III synthase family.</text>
</comment>
<gene>
    <name evidence="11" type="ORF">D3H55_03900</name>
</gene>
<evidence type="ECO:0000256" key="7">
    <source>
        <dbReference type="ARBA" id="ARBA00040167"/>
    </source>
</evidence>
<dbReference type="UniPathway" id="UPA00251">
    <property type="reaction ID" value="UER00320"/>
</dbReference>
<dbReference type="PANTHER" id="PTHR38042:SF1">
    <property type="entry name" value="UROPORPHYRINOGEN-III SYNTHASE, CHLOROPLASTIC"/>
    <property type="match status" value="1"/>
</dbReference>
<protein>
    <recommendedName>
        <fullName evidence="7 9">Uroporphyrinogen-III synthase</fullName>
        <ecNumber evidence="3 9">4.2.1.75</ecNumber>
    </recommendedName>
</protein>
<dbReference type="CDD" id="cd06578">
    <property type="entry name" value="HemD"/>
    <property type="match status" value="1"/>
</dbReference>
<reference evidence="11 12" key="1">
    <citation type="submission" date="2018-09" db="EMBL/GenBank/DDBJ databases">
        <title>Bacillus saliacetes sp. nov., isolated from Thai shrimp paste (Ka-pi).</title>
        <authorList>
            <person name="Daroonpunt R."/>
            <person name="Tanasupawat S."/>
            <person name="Yiamsombut S."/>
        </authorList>
    </citation>
    <scope>NUCLEOTIDE SEQUENCE [LARGE SCALE GENOMIC DNA]</scope>
    <source>
        <strain evidence="11 12">SKP7-4</strain>
    </source>
</reference>
<sequence>MEPALPLAGRDILVTREEKAAKGMADIIRQYGGVPHIVPLISFKPFHDKKETTYLERLKSYEWIFFTSKNGVSFFFQKLEEQQLSLKGSQTRFAAVGEKTRQEMKLHGIEADFIPSLYTGADFAAEFLREYPDSGPVLLSKGNLARDTIAACFKDRGKHLDEWITYETCFPKDRAKCLSSLLQKREVSAVTFTSPSTVRRFVKIVNDHQLHDAVNGITVACIGPVTEEAALKNGLTVQVVPERYTVEDMMEGLARYFDTLDEE</sequence>
<keyword evidence="4 9" id="KW-0456">Lyase</keyword>
<organism evidence="11 12">
    <name type="scientific">Bacillus salacetis</name>
    <dbReference type="NCBI Taxonomy" id="2315464"/>
    <lineage>
        <taxon>Bacteria</taxon>
        <taxon>Bacillati</taxon>
        <taxon>Bacillota</taxon>
        <taxon>Bacilli</taxon>
        <taxon>Bacillales</taxon>
        <taxon>Bacillaceae</taxon>
        <taxon>Bacillus</taxon>
    </lineage>
</organism>
<dbReference type="InterPro" id="IPR039793">
    <property type="entry name" value="UROS/Hem4"/>
</dbReference>